<sequence length="121" mass="13434">MYHTITSPHRSRTRTHIHTRTSRLHTSQPTHLYHISPVAHGLLISGLVVLSTGLLVFLSSKPSLPLPSLGLAPRIRYIPISSRPAHVRCCTLPLSPATVARETLYSVNVCLVYLRDLVALR</sequence>
<feature type="transmembrane region" description="Helical" evidence="2">
    <location>
        <begin position="38"/>
        <end position="58"/>
    </location>
</feature>
<dbReference type="AlphaFoldDB" id="A0A5C3NYT8"/>
<evidence type="ECO:0000313" key="3">
    <source>
        <dbReference type="EMBL" id="TFK81518.1"/>
    </source>
</evidence>
<evidence type="ECO:0000256" key="2">
    <source>
        <dbReference type="SAM" id="Phobius"/>
    </source>
</evidence>
<proteinExistence type="predicted"/>
<accession>A0A5C3NYT8</accession>
<gene>
    <name evidence="3" type="ORF">K466DRAFT_335975</name>
</gene>
<reference evidence="3 4" key="1">
    <citation type="journal article" date="2019" name="Nat. Ecol. Evol.">
        <title>Megaphylogeny resolves global patterns of mushroom evolution.</title>
        <authorList>
            <person name="Varga T."/>
            <person name="Krizsan K."/>
            <person name="Foldi C."/>
            <person name="Dima B."/>
            <person name="Sanchez-Garcia M."/>
            <person name="Sanchez-Ramirez S."/>
            <person name="Szollosi G.J."/>
            <person name="Szarkandi J.G."/>
            <person name="Papp V."/>
            <person name="Albert L."/>
            <person name="Andreopoulos W."/>
            <person name="Angelini C."/>
            <person name="Antonin V."/>
            <person name="Barry K.W."/>
            <person name="Bougher N.L."/>
            <person name="Buchanan P."/>
            <person name="Buyck B."/>
            <person name="Bense V."/>
            <person name="Catcheside P."/>
            <person name="Chovatia M."/>
            <person name="Cooper J."/>
            <person name="Damon W."/>
            <person name="Desjardin D."/>
            <person name="Finy P."/>
            <person name="Geml J."/>
            <person name="Haridas S."/>
            <person name="Hughes K."/>
            <person name="Justo A."/>
            <person name="Karasinski D."/>
            <person name="Kautmanova I."/>
            <person name="Kiss B."/>
            <person name="Kocsube S."/>
            <person name="Kotiranta H."/>
            <person name="LaButti K.M."/>
            <person name="Lechner B.E."/>
            <person name="Liimatainen K."/>
            <person name="Lipzen A."/>
            <person name="Lukacs Z."/>
            <person name="Mihaltcheva S."/>
            <person name="Morgado L.N."/>
            <person name="Niskanen T."/>
            <person name="Noordeloos M.E."/>
            <person name="Ohm R.A."/>
            <person name="Ortiz-Santana B."/>
            <person name="Ovrebo C."/>
            <person name="Racz N."/>
            <person name="Riley R."/>
            <person name="Savchenko A."/>
            <person name="Shiryaev A."/>
            <person name="Soop K."/>
            <person name="Spirin V."/>
            <person name="Szebenyi C."/>
            <person name="Tomsovsky M."/>
            <person name="Tulloss R.E."/>
            <person name="Uehling J."/>
            <person name="Grigoriev I.V."/>
            <person name="Vagvolgyi C."/>
            <person name="Papp T."/>
            <person name="Martin F.M."/>
            <person name="Miettinen O."/>
            <person name="Hibbett D.S."/>
            <person name="Nagy L.G."/>
        </authorList>
    </citation>
    <scope>NUCLEOTIDE SEQUENCE [LARGE SCALE GENOMIC DNA]</scope>
    <source>
        <strain evidence="3 4">HHB13444</strain>
    </source>
</reference>
<evidence type="ECO:0000313" key="4">
    <source>
        <dbReference type="Proteomes" id="UP000308197"/>
    </source>
</evidence>
<name>A0A5C3NYT8_9APHY</name>
<protein>
    <submittedName>
        <fullName evidence="3">Uncharacterized protein</fullName>
    </submittedName>
</protein>
<organism evidence="3 4">
    <name type="scientific">Polyporus arcularius HHB13444</name>
    <dbReference type="NCBI Taxonomy" id="1314778"/>
    <lineage>
        <taxon>Eukaryota</taxon>
        <taxon>Fungi</taxon>
        <taxon>Dikarya</taxon>
        <taxon>Basidiomycota</taxon>
        <taxon>Agaricomycotina</taxon>
        <taxon>Agaricomycetes</taxon>
        <taxon>Polyporales</taxon>
        <taxon>Polyporaceae</taxon>
        <taxon>Polyporus</taxon>
    </lineage>
</organism>
<keyword evidence="2" id="KW-0812">Transmembrane</keyword>
<dbReference type="Proteomes" id="UP000308197">
    <property type="component" value="Unassembled WGS sequence"/>
</dbReference>
<dbReference type="EMBL" id="ML211593">
    <property type="protein sequence ID" value="TFK81518.1"/>
    <property type="molecule type" value="Genomic_DNA"/>
</dbReference>
<keyword evidence="2" id="KW-0472">Membrane</keyword>
<feature type="region of interest" description="Disordered" evidence="1">
    <location>
        <begin position="1"/>
        <end position="23"/>
    </location>
</feature>
<dbReference type="InParanoid" id="A0A5C3NYT8"/>
<keyword evidence="4" id="KW-1185">Reference proteome</keyword>
<keyword evidence="2" id="KW-1133">Transmembrane helix</keyword>
<evidence type="ECO:0000256" key="1">
    <source>
        <dbReference type="SAM" id="MobiDB-lite"/>
    </source>
</evidence>
<feature type="compositionally biased region" description="Basic residues" evidence="1">
    <location>
        <begin position="9"/>
        <end position="23"/>
    </location>
</feature>